<dbReference type="InterPro" id="IPR012910">
    <property type="entry name" value="Plug_dom"/>
</dbReference>
<comment type="subcellular location">
    <subcellularLocation>
        <location evidence="1">Cell outer membrane</location>
    </subcellularLocation>
</comment>
<dbReference type="Gene3D" id="2.40.170.20">
    <property type="entry name" value="TonB-dependent receptor, beta-barrel domain"/>
    <property type="match status" value="1"/>
</dbReference>
<dbReference type="RefSeq" id="WP_231003160.1">
    <property type="nucleotide sequence ID" value="NZ_JAJNEC010000004.1"/>
</dbReference>
<dbReference type="NCBIfam" id="TIGR04056">
    <property type="entry name" value="OMP_RagA_SusC"/>
    <property type="match status" value="1"/>
</dbReference>
<keyword evidence="3" id="KW-0998">Cell outer membrane</keyword>
<keyword evidence="6" id="KW-1185">Reference proteome</keyword>
<evidence type="ECO:0000313" key="5">
    <source>
        <dbReference type="EMBL" id="MCD2422257.1"/>
    </source>
</evidence>
<keyword evidence="2" id="KW-0472">Membrane</keyword>
<evidence type="ECO:0000259" key="4">
    <source>
        <dbReference type="Pfam" id="PF07715"/>
    </source>
</evidence>
<protein>
    <submittedName>
        <fullName evidence="5">SusC/RagA family TonB-linked outer membrane protein</fullName>
    </submittedName>
</protein>
<evidence type="ECO:0000313" key="6">
    <source>
        <dbReference type="Proteomes" id="UP001199816"/>
    </source>
</evidence>
<dbReference type="SUPFAM" id="SSF56935">
    <property type="entry name" value="Porins"/>
    <property type="match status" value="1"/>
</dbReference>
<evidence type="ECO:0000256" key="1">
    <source>
        <dbReference type="ARBA" id="ARBA00004442"/>
    </source>
</evidence>
<proteinExistence type="predicted"/>
<accession>A0ABS8PMC6</accession>
<reference evidence="5 6" key="1">
    <citation type="submission" date="2021-11" db="EMBL/GenBank/DDBJ databases">
        <title>Genomic of Niabella pedocola.</title>
        <authorList>
            <person name="Wu T."/>
        </authorList>
    </citation>
    <scope>NUCLEOTIDE SEQUENCE [LARGE SCALE GENOMIC DNA]</scope>
    <source>
        <strain evidence="5 6">JCM 31011</strain>
    </source>
</reference>
<dbReference type="InterPro" id="IPR023996">
    <property type="entry name" value="TonB-dep_OMP_SusC/RagA"/>
</dbReference>
<evidence type="ECO:0000256" key="2">
    <source>
        <dbReference type="ARBA" id="ARBA00023136"/>
    </source>
</evidence>
<dbReference type="Gene3D" id="2.170.130.10">
    <property type="entry name" value="TonB-dependent receptor, plug domain"/>
    <property type="match status" value="1"/>
</dbReference>
<gene>
    <name evidence="5" type="ORF">LQ567_05745</name>
</gene>
<evidence type="ECO:0000256" key="3">
    <source>
        <dbReference type="ARBA" id="ARBA00023237"/>
    </source>
</evidence>
<dbReference type="InterPro" id="IPR036942">
    <property type="entry name" value="Beta-barrel_TonB_sf"/>
</dbReference>
<sequence length="994" mass="113016">MQLKKLFIHCGRQLIVFLLLGITLNGLAQVDTLSDAEKQDSILKVAATQKFNQELKRSNHPGLSDSTSLLTLINLSAIKKAPFISVQQYLKGNAAGLYVNEESGEPGTEQFMHIRGLNMPIFNKQDLIAQQPAVFVNGVPLVQQSALTYNIQRYDFNSIGSGTNVLAALDVNNIEKIEVLKTPSDLAVLGPIASNGAIWITTKNAQSGFRKINVDTYFGILKRPSVYSINSQYENEFRDRYYQKYATLDQIQNKPLYVANTLDPNFYGPSDWTDTYYKAKPVHYIGVGLLGGMDRANFMFNISKTKDQNFDATSLNRYNIVFGINMLPAKWLTISGNVNATRMDRDRNRSLRDRFAETRFVPDLANPLAPNVDAYNRFLRKYEGSVDDNINNSFFGSFNARAKFNRLELNTRLAADYEESLRDVFYGKALMDNNNFGSVYTGFNQRFTIMNTIKYSLPLNNNAQEIRLEAGQSYVSDFIKYDYVVAYNTPNDFIKIKETYLSGDGRNFLNRNDIFGYPFTDKTKTNLSSLYGRIGYSFKKLLDLDFVGRYDGYSNFSEYARWLFTPVASARFNVHELVKSEVLSTMVLKGSWGQFGNLLADNRFKIGPQYRVDLGYSDEPTLGSYAGLAGLSQPYSFGWVNEYYNWPFSVRTNIGTEIGLYQNRILFGLDYYNNKNKNLVVPTSMPAENGFSYKYVQGMTVQNSGLNFTLNAEIIKRQKDFGWNLFGNFSWNKNKLLQLPYGLNSLVFGNKKIEVGKPVDAYWVYENKGIINNESEIPKGKLNLNGTYDPLTFSGLINFSPGDALWADNNNDGTIDENDKVLKGNALPVYTGGLGSNLTYKRFTLDFQFYMAFGHKLLNRQTSGKLDFINNENSRDISYIKEVTFWQKTFDYNDYPLYNPWSSTIPYRLDQDLFLENASYVKLRALTLGYDCSSIPYFSRAKFNKALIYVTASNLFTISSFSGGDPEQVDYMGYYNGRSLPIPKSFIIGLKLDF</sequence>
<organism evidence="5 6">
    <name type="scientific">Niabella pedocola</name>
    <dbReference type="NCBI Taxonomy" id="1752077"/>
    <lineage>
        <taxon>Bacteria</taxon>
        <taxon>Pseudomonadati</taxon>
        <taxon>Bacteroidota</taxon>
        <taxon>Chitinophagia</taxon>
        <taxon>Chitinophagales</taxon>
        <taxon>Chitinophagaceae</taxon>
        <taxon>Niabella</taxon>
    </lineage>
</organism>
<dbReference type="Pfam" id="PF07715">
    <property type="entry name" value="Plug"/>
    <property type="match status" value="1"/>
</dbReference>
<name>A0ABS8PMC6_9BACT</name>
<dbReference type="Proteomes" id="UP001199816">
    <property type="component" value="Unassembled WGS sequence"/>
</dbReference>
<feature type="domain" description="TonB-dependent receptor plug" evidence="4">
    <location>
        <begin position="65"/>
        <end position="196"/>
    </location>
</feature>
<comment type="caution">
    <text evidence="5">The sequence shown here is derived from an EMBL/GenBank/DDBJ whole genome shotgun (WGS) entry which is preliminary data.</text>
</comment>
<dbReference type="InterPro" id="IPR037066">
    <property type="entry name" value="Plug_dom_sf"/>
</dbReference>
<dbReference type="EMBL" id="JAJNEC010000004">
    <property type="protein sequence ID" value="MCD2422257.1"/>
    <property type="molecule type" value="Genomic_DNA"/>
</dbReference>